<organism evidence="1 2">
    <name type="scientific">Persea americana</name>
    <name type="common">Avocado</name>
    <dbReference type="NCBI Taxonomy" id="3435"/>
    <lineage>
        <taxon>Eukaryota</taxon>
        <taxon>Viridiplantae</taxon>
        <taxon>Streptophyta</taxon>
        <taxon>Embryophyta</taxon>
        <taxon>Tracheophyta</taxon>
        <taxon>Spermatophyta</taxon>
        <taxon>Magnoliopsida</taxon>
        <taxon>Magnoliidae</taxon>
        <taxon>Laurales</taxon>
        <taxon>Lauraceae</taxon>
        <taxon>Persea</taxon>
    </lineage>
</organism>
<dbReference type="EMBL" id="CM056809">
    <property type="protein sequence ID" value="KAJ8647531.1"/>
    <property type="molecule type" value="Genomic_DNA"/>
</dbReference>
<name>A0ACC2MP66_PERAE</name>
<sequence>MVVTDMQAVLDFLRRNGFVEAESALLDDILHRDGGGLVPPPPPPPPPPPSAAVGSPRSPAPPPPVRIVVAGRRRTEAPADGEDGTSSSSDSSSAFVSMGSSPSELVNPFGLWSPNAWIKSEDDSSERHSEFGTARDYNDPGIWNDLYWYNERDVRLCKQQCCEGMEASSCLSEDKFVMTVGEEAQFGTTSGVGSSLVQGGFHSMTSINCLDNPARPFTSDDASMDDWKDLPDTQLLDRAPTPLCDCCSGQKGCSELESGNVGYDYGDKEQLGESDISLYGCCYELMSDDPKSLQDTGVLEEFTAKIVNECPTAVSWEQNVTGYSNHDTMSFGNNKQDSVPEFLEKQLQVLDAMVSERTSSTSGDSPSTIKMNIDFNSSNKSIYENPMGDDNASPSNRNYKNYETGGITPIREPQDDGTTIGGEEHATAIELQMYDNHEDEYEIFDLRIIHRKNRTGFEENKDFPIVLNTIIAGRYYVTEFLGSAAFSKVIQAHDLQTGMDVCIKIIKNDKDFFDQSLDEIKLLKYVNKYDPADEHHLLRLYDYFYHQEHLFIVSELLRANLYEFQKFNHDSGGEVYFTLPRLQRIAQQCLEALEYLHYLGIIHCDLKPENILIKSYSRCEIKVIDLGSSCFQTDNLCLYVQSRSYRAPEVILGLPYDQRIDIWSLGCILAELCSGDVLFPNDSLVLLLARMVGMFGPIDMEMLVRGQETYKYFTSDYDLYHNNEETNQLEYIIPEKCSLTSRLEVSDTGFIEFIRELLQMNPGKRPTATEALHHPWLSEPY</sequence>
<keyword evidence="2" id="KW-1185">Reference proteome</keyword>
<dbReference type="Proteomes" id="UP001234297">
    <property type="component" value="Chromosome 1"/>
</dbReference>
<evidence type="ECO:0000313" key="2">
    <source>
        <dbReference type="Proteomes" id="UP001234297"/>
    </source>
</evidence>
<gene>
    <name evidence="1" type="ORF">MRB53_000554</name>
</gene>
<proteinExistence type="predicted"/>
<comment type="caution">
    <text evidence="1">The sequence shown here is derived from an EMBL/GenBank/DDBJ whole genome shotgun (WGS) entry which is preliminary data.</text>
</comment>
<accession>A0ACC2MP66</accession>
<reference evidence="1 2" key="1">
    <citation type="journal article" date="2022" name="Hortic Res">
        <title>A haplotype resolved chromosomal level avocado genome allows analysis of novel avocado genes.</title>
        <authorList>
            <person name="Nath O."/>
            <person name="Fletcher S.J."/>
            <person name="Hayward A."/>
            <person name="Shaw L.M."/>
            <person name="Masouleh A.K."/>
            <person name="Furtado A."/>
            <person name="Henry R.J."/>
            <person name="Mitter N."/>
        </authorList>
    </citation>
    <scope>NUCLEOTIDE SEQUENCE [LARGE SCALE GENOMIC DNA]</scope>
    <source>
        <strain evidence="2">cv. Hass</strain>
    </source>
</reference>
<protein>
    <submittedName>
        <fullName evidence="1">Uncharacterized protein</fullName>
    </submittedName>
</protein>
<evidence type="ECO:0000313" key="1">
    <source>
        <dbReference type="EMBL" id="KAJ8647531.1"/>
    </source>
</evidence>